<keyword evidence="1" id="KW-1133">Transmembrane helix</keyword>
<comment type="caution">
    <text evidence="2">The sequence shown here is derived from an EMBL/GenBank/DDBJ whole genome shotgun (WGS) entry which is preliminary data.</text>
</comment>
<feature type="transmembrane region" description="Helical" evidence="1">
    <location>
        <begin position="43"/>
        <end position="68"/>
    </location>
</feature>
<gene>
    <name evidence="2" type="ORF">HNR46_001386</name>
</gene>
<evidence type="ECO:0000313" key="3">
    <source>
        <dbReference type="Proteomes" id="UP000557717"/>
    </source>
</evidence>
<dbReference type="AlphaFoldDB" id="A0A840UZF1"/>
<proteinExistence type="predicted"/>
<accession>A0A840UZF1</accession>
<keyword evidence="1" id="KW-0472">Membrane</keyword>
<reference evidence="2 3" key="1">
    <citation type="submission" date="2020-08" db="EMBL/GenBank/DDBJ databases">
        <title>Genomic Encyclopedia of Type Strains, Phase IV (KMG-IV): sequencing the most valuable type-strain genomes for metagenomic binning, comparative biology and taxonomic classification.</title>
        <authorList>
            <person name="Goeker M."/>
        </authorList>
    </citation>
    <scope>NUCLEOTIDE SEQUENCE [LARGE SCALE GENOMIC DNA]</scope>
    <source>
        <strain evidence="2 3">YC6886</strain>
    </source>
</reference>
<dbReference type="RefSeq" id="WP_184017073.1">
    <property type="nucleotide sequence ID" value="NZ_JACHFD010000005.1"/>
</dbReference>
<name>A0A840UZF1_9BACT</name>
<keyword evidence="1" id="KW-0812">Transmembrane</keyword>
<sequence>MSDLPPPPPADGWKATVAEFIDARLGLFQIEAQDAGREISRKLALIALVLICALALWALGLIGLIGWISAASGWPWYFVTLGAAVLHALVAGIAVVLLKQSVTLFPFTRSELAKDRAWLQTLKESGKSKH</sequence>
<dbReference type="EMBL" id="JACHFD010000005">
    <property type="protein sequence ID" value="MBB5351152.1"/>
    <property type="molecule type" value="Genomic_DNA"/>
</dbReference>
<evidence type="ECO:0000313" key="2">
    <source>
        <dbReference type="EMBL" id="MBB5351152.1"/>
    </source>
</evidence>
<evidence type="ECO:0000256" key="1">
    <source>
        <dbReference type="SAM" id="Phobius"/>
    </source>
</evidence>
<dbReference type="InterPro" id="IPR009937">
    <property type="entry name" value="Phage_holin_3_6"/>
</dbReference>
<organism evidence="2 3">
    <name type="scientific">Haloferula luteola</name>
    <dbReference type="NCBI Taxonomy" id="595692"/>
    <lineage>
        <taxon>Bacteria</taxon>
        <taxon>Pseudomonadati</taxon>
        <taxon>Verrucomicrobiota</taxon>
        <taxon>Verrucomicrobiia</taxon>
        <taxon>Verrucomicrobiales</taxon>
        <taxon>Verrucomicrobiaceae</taxon>
        <taxon>Haloferula</taxon>
    </lineage>
</organism>
<dbReference type="Pfam" id="PF07332">
    <property type="entry name" value="Phage_holin_3_6"/>
    <property type="match status" value="1"/>
</dbReference>
<protein>
    <submittedName>
        <fullName evidence="2">Putative membrane protein YqjE</fullName>
    </submittedName>
</protein>
<feature type="transmembrane region" description="Helical" evidence="1">
    <location>
        <begin position="74"/>
        <end position="98"/>
    </location>
</feature>
<dbReference type="Proteomes" id="UP000557717">
    <property type="component" value="Unassembled WGS sequence"/>
</dbReference>
<keyword evidence="3" id="KW-1185">Reference proteome</keyword>